<evidence type="ECO:0000256" key="1">
    <source>
        <dbReference type="SAM" id="MobiDB-lite"/>
    </source>
</evidence>
<accession>A0ABQ5AYP9</accession>
<feature type="region of interest" description="Disordered" evidence="1">
    <location>
        <begin position="333"/>
        <end position="353"/>
    </location>
</feature>
<dbReference type="PANTHER" id="PTHR31973">
    <property type="entry name" value="POLYPROTEIN, PUTATIVE-RELATED"/>
    <property type="match status" value="1"/>
</dbReference>
<sequence>MLFIAIGASIRTFLNYLRPVLMIDAAHLKGIYKGTNLVAVAMDGNNQIVPIAFGICKGETGPCWSWWMSVLKECIGDNPNLLFISDRHAAIALAVEKEFPLAFHAVCCRHLMMNLGLKNKKRKGLFWKICKAYTREDYATNMNTLQIVQPDAHEKLCRAGPQRWSRAHCPLVRYNYMTSNSVESVNDCSVIYRKEPVLKLAETYSAMVQECKYDVRNNRLGSKQSGKKKDEECDLGLLKVLTHINTKFLTVSTFVKSTLQQAIMGCRKWQLSGLPCGHVIAITRFLGLTNCVHYVVDWFKKPKYQATYSESIHSLGNMQQWGFPENIQKAIPPCIDNPQPRRPKNTKRIQSQGEEPKIIRCTRCTQTGHRRDQCSQPFVVQPPVNIRTHNDQQFTQNNQPSFNNPTQQFDNTFNNINHYTSQQYADTTYPSQPYCQTPYPSQPYDQQFANTSQPYTGHYTESSQMYEQYNSQQYDAQHLDDINTNDSKVDIAKVAGKLQIFVAHTPIDLSTVLIPNDGSFEQSLAGVISEATKIKLEESLKYLHQMQKRKNKKFDYYGLWGELAQYKLEIYIDHIGVNFVIHKYIFPNASLAEMMNHVITDYSSENEGIIRQETQNDYTSDQMVEWAEQEHFEYEETKTSHAISPISTMLSSTIETCLSYTHLTPSPLTYYMAYGENEARQAIVLKLQREIQAEETLAHQLLCNLTRYTEEMHIRSLQITRLQTLPTTSRNTYGLHALLMTLEADIRTTNIILRTRQQLLRSISAKQNFVNNYMAI</sequence>
<feature type="domain" description="Zinc finger PMZ-type" evidence="2">
    <location>
        <begin position="265"/>
        <end position="289"/>
    </location>
</feature>
<keyword evidence="4" id="KW-1185">Reference proteome</keyword>
<protein>
    <submittedName>
        <fullName evidence="3">Transposase, MuDR, MULE transposase domain protein</fullName>
    </submittedName>
</protein>
<dbReference type="SMART" id="SM00575">
    <property type="entry name" value="ZnF_PMZ"/>
    <property type="match status" value="1"/>
</dbReference>
<dbReference type="InterPro" id="IPR006564">
    <property type="entry name" value="Znf_PMZ"/>
</dbReference>
<evidence type="ECO:0000259" key="2">
    <source>
        <dbReference type="SMART" id="SM00575"/>
    </source>
</evidence>
<dbReference type="Proteomes" id="UP001151760">
    <property type="component" value="Unassembled WGS sequence"/>
</dbReference>
<reference evidence="3" key="2">
    <citation type="submission" date="2022-01" db="EMBL/GenBank/DDBJ databases">
        <authorList>
            <person name="Yamashiro T."/>
            <person name="Shiraishi A."/>
            <person name="Satake H."/>
            <person name="Nakayama K."/>
        </authorList>
    </citation>
    <scope>NUCLEOTIDE SEQUENCE</scope>
</reference>
<organism evidence="3 4">
    <name type="scientific">Tanacetum coccineum</name>
    <dbReference type="NCBI Taxonomy" id="301880"/>
    <lineage>
        <taxon>Eukaryota</taxon>
        <taxon>Viridiplantae</taxon>
        <taxon>Streptophyta</taxon>
        <taxon>Embryophyta</taxon>
        <taxon>Tracheophyta</taxon>
        <taxon>Spermatophyta</taxon>
        <taxon>Magnoliopsida</taxon>
        <taxon>eudicotyledons</taxon>
        <taxon>Gunneridae</taxon>
        <taxon>Pentapetalae</taxon>
        <taxon>asterids</taxon>
        <taxon>campanulids</taxon>
        <taxon>Asterales</taxon>
        <taxon>Asteraceae</taxon>
        <taxon>Asteroideae</taxon>
        <taxon>Anthemideae</taxon>
        <taxon>Anthemidinae</taxon>
        <taxon>Tanacetum</taxon>
    </lineage>
</organism>
<dbReference type="EMBL" id="BQNB010012779">
    <property type="protein sequence ID" value="GJT07776.1"/>
    <property type="molecule type" value="Genomic_DNA"/>
</dbReference>
<reference evidence="3" key="1">
    <citation type="journal article" date="2022" name="Int. J. Mol. Sci.">
        <title>Draft Genome of Tanacetum Coccineum: Genomic Comparison of Closely Related Tanacetum-Family Plants.</title>
        <authorList>
            <person name="Yamashiro T."/>
            <person name="Shiraishi A."/>
            <person name="Nakayama K."/>
            <person name="Satake H."/>
        </authorList>
    </citation>
    <scope>NUCLEOTIDE SEQUENCE</scope>
</reference>
<evidence type="ECO:0000313" key="3">
    <source>
        <dbReference type="EMBL" id="GJT07776.1"/>
    </source>
</evidence>
<comment type="caution">
    <text evidence="3">The sequence shown here is derived from an EMBL/GenBank/DDBJ whole genome shotgun (WGS) entry which is preliminary data.</text>
</comment>
<gene>
    <name evidence="3" type="ORF">Tco_0842238</name>
</gene>
<dbReference type="InterPro" id="IPR018289">
    <property type="entry name" value="MULE_transposase_dom"/>
</dbReference>
<evidence type="ECO:0000313" key="4">
    <source>
        <dbReference type="Proteomes" id="UP001151760"/>
    </source>
</evidence>
<dbReference type="Pfam" id="PF10551">
    <property type="entry name" value="MULE"/>
    <property type="match status" value="1"/>
</dbReference>
<proteinExistence type="predicted"/>
<name>A0ABQ5AYP9_9ASTR</name>
<dbReference type="PANTHER" id="PTHR31973:SF185">
    <property type="entry name" value="TRANSPOSASE, MUDR, PLANT, MULE TRANSPOSASE DOMAIN-CONTAINING PROTEIN"/>
    <property type="match status" value="1"/>
</dbReference>